<dbReference type="PANTHER" id="PTHR34475:SF1">
    <property type="entry name" value="CYTOSKELETON PROTEIN RODZ"/>
    <property type="match status" value="1"/>
</dbReference>
<dbReference type="Pfam" id="PF13413">
    <property type="entry name" value="HTH_25"/>
    <property type="match status" value="1"/>
</dbReference>
<feature type="compositionally biased region" description="Polar residues" evidence="1">
    <location>
        <begin position="95"/>
        <end position="105"/>
    </location>
</feature>
<keyword evidence="3" id="KW-1185">Reference proteome</keyword>
<dbReference type="Proteomes" id="UP000031549">
    <property type="component" value="Unassembled WGS sequence"/>
</dbReference>
<evidence type="ECO:0000256" key="1">
    <source>
        <dbReference type="SAM" id="MobiDB-lite"/>
    </source>
</evidence>
<feature type="region of interest" description="Disordered" evidence="1">
    <location>
        <begin position="139"/>
        <end position="167"/>
    </location>
</feature>
<dbReference type="InterPro" id="IPR010982">
    <property type="entry name" value="Lambda_DNA-bd_dom_sf"/>
</dbReference>
<feature type="compositionally biased region" description="Low complexity" evidence="1">
    <location>
        <begin position="352"/>
        <end position="361"/>
    </location>
</feature>
<organism evidence="2 3">
    <name type="scientific">Hassallia byssoidea VB512170</name>
    <dbReference type="NCBI Taxonomy" id="1304833"/>
    <lineage>
        <taxon>Bacteria</taxon>
        <taxon>Bacillati</taxon>
        <taxon>Cyanobacteriota</taxon>
        <taxon>Cyanophyceae</taxon>
        <taxon>Nostocales</taxon>
        <taxon>Tolypothrichaceae</taxon>
        <taxon>Hassallia</taxon>
    </lineage>
</organism>
<comment type="caution">
    <text evidence="2">The sequence shown here is derived from an EMBL/GenBank/DDBJ whole genome shotgun (WGS) entry which is preliminary data.</text>
</comment>
<reference evidence="2 3" key="1">
    <citation type="journal article" date="2015" name="Genome Announc.">
        <title>Draft Genome Sequence of Cyanobacterium Hassallia byssoidea Strain VB512170, Isolated from Monuments in India.</title>
        <authorList>
            <person name="Singh D."/>
            <person name="Chandrababunaidu M.M."/>
            <person name="Panda A."/>
            <person name="Sen D."/>
            <person name="Bhattacharyya S."/>
            <person name="Adhikary S.P."/>
            <person name="Tripathy S."/>
        </authorList>
    </citation>
    <scope>NUCLEOTIDE SEQUENCE [LARGE SCALE GENOMIC DNA]</scope>
    <source>
        <strain evidence="2 3">VB512170</strain>
    </source>
</reference>
<protein>
    <recommendedName>
        <fullName evidence="4">HTH cro/C1-type domain-containing protein</fullName>
    </recommendedName>
</protein>
<dbReference type="AlphaFoldDB" id="A0A846HG84"/>
<accession>A0A846HG84</accession>
<feature type="compositionally biased region" description="Basic and acidic residues" evidence="1">
    <location>
        <begin position="139"/>
        <end position="161"/>
    </location>
</feature>
<feature type="compositionally biased region" description="Polar residues" evidence="1">
    <location>
        <begin position="331"/>
        <end position="351"/>
    </location>
</feature>
<evidence type="ECO:0008006" key="4">
    <source>
        <dbReference type="Google" id="ProtNLM"/>
    </source>
</evidence>
<proteinExistence type="predicted"/>
<dbReference type="RefSeq" id="WP_039752327.1">
    <property type="nucleotide sequence ID" value="NZ_JTCM02000106.1"/>
</dbReference>
<dbReference type="PANTHER" id="PTHR34475">
    <property type="match status" value="1"/>
</dbReference>
<dbReference type="EMBL" id="JTCM02000106">
    <property type="protein sequence ID" value="NEU76345.1"/>
    <property type="molecule type" value="Genomic_DNA"/>
</dbReference>
<dbReference type="InterPro" id="IPR050400">
    <property type="entry name" value="Bact_Cytoskel_RodZ"/>
</dbReference>
<sequence>MTTTPVYLLTIPGNSSIQISQDDLRSLLGQIETKLHRSKVYRNALATLQNLLGPSSEEAKVLFKAISREAIALSFQQFTTQEPKVTDNQEKLTAAPSTESENNDLSQCLSTVKLNTNNHKTNTHEENLRSQSVPFAERLRQEKVSPDKVADNSVKAKEDKKNAKKPTHWLKRTKKPSKAEIAKQLAAEQRIETLQKIGQQLRQARESQGLSLEQLKVYTHIPIYHMEAIENGNVELLPEDVYLRGFIRVMGNALGLDGTSLIADLPAPEIAKAIVPISSKLKNSSPGLGLNVRPVHLYVGYTALVAGAVGGLSIMSQQGNADRAVIPDDATPSSASQSSQRMEPTTTPGLRSSSSGVSVGSDIAPPEAL</sequence>
<dbReference type="SUPFAM" id="SSF47413">
    <property type="entry name" value="lambda repressor-like DNA-binding domains"/>
    <property type="match status" value="1"/>
</dbReference>
<dbReference type="GO" id="GO:0003677">
    <property type="term" value="F:DNA binding"/>
    <property type="evidence" value="ECO:0007669"/>
    <property type="project" value="InterPro"/>
</dbReference>
<evidence type="ECO:0000313" key="3">
    <source>
        <dbReference type="Proteomes" id="UP000031549"/>
    </source>
</evidence>
<evidence type="ECO:0000313" key="2">
    <source>
        <dbReference type="EMBL" id="NEU76345.1"/>
    </source>
</evidence>
<name>A0A846HG84_9CYAN</name>
<feature type="region of interest" description="Disordered" evidence="1">
    <location>
        <begin position="82"/>
        <end position="105"/>
    </location>
</feature>
<feature type="region of interest" description="Disordered" evidence="1">
    <location>
        <begin position="324"/>
        <end position="369"/>
    </location>
</feature>
<gene>
    <name evidence="2" type="ORF">PI95_028450</name>
</gene>
<dbReference type="Gene3D" id="1.10.260.40">
    <property type="entry name" value="lambda repressor-like DNA-binding domains"/>
    <property type="match status" value="1"/>
</dbReference>